<evidence type="ECO:0000256" key="1">
    <source>
        <dbReference type="ARBA" id="ARBA00004613"/>
    </source>
</evidence>
<dbReference type="InterPro" id="IPR012334">
    <property type="entry name" value="Pectin_lyas_fold"/>
</dbReference>
<dbReference type="Gene3D" id="2.160.20.10">
    <property type="entry name" value="Single-stranded right-handed beta-helix, Pectin lyase-like"/>
    <property type="match status" value="2"/>
</dbReference>
<name>A0A098S2A8_9BACT</name>
<sequence length="514" mass="58130">MPFRYFVLPLMLILCGSMFGQSSYRDFDSSLMPHGNAFESWESEAEPDRTFFVDQNHPKASDDNPGTEARPWRTIGKAAAALQPGERVLIKSGTYREAVHPARGGTSPEKMITYAAAPGHRVVISGAWELPLEGWEPGKGRRYTGQRHTYEDTEKPPLQIWQYDLPPEWFMGYNPFALRNLGQDLEWVDYKNINMHAHFQRRGRLFLDGQLLEQAEHPVDLAKAEQGAYWIEHNGLRLHVRFPGRTGPNDYSSIEATVKEQVFTPKDYGLPYIKLKGLNFEKVGNGFAMPQRGMVSARRGNHWVIEDCTLEWANSIALDLGNEMWHTNSQPGLGHHIVRGNTFRHCGTGGLQANGARQLLVEDNLFEHIGWHDAEHGWESGAIKFHRAKGTLIRRNVFRRITYAPGIWLDYLSSENCRVTKNIFSDITTARGAIYVEVSRGAIDVDHNVFHQLRSQYCISGDYGAGATPFTRMAQTASIFTTIWPLTSKIPATAPTSIRPVLWQAEVEQPARKA</sequence>
<evidence type="ECO:0000313" key="7">
    <source>
        <dbReference type="Proteomes" id="UP000029736"/>
    </source>
</evidence>
<dbReference type="OrthoDB" id="9767990at2"/>
<keyword evidence="2" id="KW-0964">Secreted</keyword>
<dbReference type="GO" id="GO:0016837">
    <property type="term" value="F:carbon-oxygen lyase activity, acting on polysaccharides"/>
    <property type="evidence" value="ECO:0007669"/>
    <property type="project" value="TreeGrafter"/>
</dbReference>
<dbReference type="RefSeq" id="WP_044225827.1">
    <property type="nucleotide sequence ID" value="NZ_JPOS01000081.1"/>
</dbReference>
<dbReference type="STRING" id="1524460.IX84_22900"/>
<evidence type="ECO:0000256" key="3">
    <source>
        <dbReference type="ARBA" id="ARBA00022729"/>
    </source>
</evidence>
<feature type="domain" description="Right handed beta helix" evidence="5">
    <location>
        <begin position="298"/>
        <end position="453"/>
    </location>
</feature>
<feature type="signal peptide" evidence="4">
    <location>
        <begin position="1"/>
        <end position="20"/>
    </location>
</feature>
<dbReference type="EMBL" id="JPOS01000081">
    <property type="protein sequence ID" value="KGE86265.1"/>
    <property type="molecule type" value="Genomic_DNA"/>
</dbReference>
<dbReference type="PANTHER" id="PTHR40088">
    <property type="entry name" value="PECTATE LYASE (EUROFUNG)"/>
    <property type="match status" value="1"/>
</dbReference>
<protein>
    <recommendedName>
        <fullName evidence="5">Right handed beta helix domain-containing protein</fullName>
    </recommendedName>
</protein>
<feature type="chain" id="PRO_5001947762" description="Right handed beta helix domain-containing protein" evidence="4">
    <location>
        <begin position="21"/>
        <end position="514"/>
    </location>
</feature>
<evidence type="ECO:0000256" key="2">
    <source>
        <dbReference type="ARBA" id="ARBA00022525"/>
    </source>
</evidence>
<evidence type="ECO:0000259" key="5">
    <source>
        <dbReference type="Pfam" id="PF13229"/>
    </source>
</evidence>
<dbReference type="GO" id="GO:0005576">
    <property type="term" value="C:extracellular region"/>
    <property type="evidence" value="ECO:0007669"/>
    <property type="project" value="UniProtKB-SubCell"/>
</dbReference>
<evidence type="ECO:0000313" key="6">
    <source>
        <dbReference type="EMBL" id="KGE86265.1"/>
    </source>
</evidence>
<dbReference type="InterPro" id="IPR039448">
    <property type="entry name" value="Beta_helix"/>
</dbReference>
<evidence type="ECO:0000256" key="4">
    <source>
        <dbReference type="SAM" id="SignalP"/>
    </source>
</evidence>
<dbReference type="Proteomes" id="UP000029736">
    <property type="component" value="Unassembled WGS sequence"/>
</dbReference>
<dbReference type="InterPro" id="IPR011050">
    <property type="entry name" value="Pectin_lyase_fold/virulence"/>
</dbReference>
<dbReference type="InterPro" id="IPR052052">
    <property type="entry name" value="Polysaccharide_Lyase_9"/>
</dbReference>
<dbReference type="PANTHER" id="PTHR40088:SF2">
    <property type="entry name" value="SECRETED SUGAR HYDROLASE"/>
    <property type="match status" value="1"/>
</dbReference>
<keyword evidence="7" id="KW-1185">Reference proteome</keyword>
<reference evidence="6 7" key="1">
    <citation type="journal article" date="2014" name="Int. J. Syst. Evol. Microbiol.">
        <title>Phaeodactylibacter xiamenensis gen. nov., sp. nov., a member of the family Saprospiraceae isolated from the marine alga Phaeodactylum tricornutum.</title>
        <authorList>
            <person name="Chen Z.Jr."/>
            <person name="Lei X."/>
            <person name="Lai Q."/>
            <person name="Li Y."/>
            <person name="Zhang B."/>
            <person name="Zhang J."/>
            <person name="Zhang H."/>
            <person name="Yang L."/>
            <person name="Zheng W."/>
            <person name="Tian Y."/>
            <person name="Yu Z."/>
            <person name="Xu H.Jr."/>
            <person name="Zheng T."/>
        </authorList>
    </citation>
    <scope>NUCLEOTIDE SEQUENCE [LARGE SCALE GENOMIC DNA]</scope>
    <source>
        <strain evidence="6 7">KD52</strain>
    </source>
</reference>
<gene>
    <name evidence="6" type="ORF">IX84_22900</name>
</gene>
<comment type="subcellular location">
    <subcellularLocation>
        <location evidence="1">Secreted</location>
    </subcellularLocation>
</comment>
<proteinExistence type="predicted"/>
<dbReference type="Pfam" id="PF13229">
    <property type="entry name" value="Beta_helix"/>
    <property type="match status" value="1"/>
</dbReference>
<dbReference type="AlphaFoldDB" id="A0A098S2A8"/>
<comment type="caution">
    <text evidence="6">The sequence shown here is derived from an EMBL/GenBank/DDBJ whole genome shotgun (WGS) entry which is preliminary data.</text>
</comment>
<organism evidence="6 7">
    <name type="scientific">Phaeodactylibacter xiamenensis</name>
    <dbReference type="NCBI Taxonomy" id="1524460"/>
    <lineage>
        <taxon>Bacteria</taxon>
        <taxon>Pseudomonadati</taxon>
        <taxon>Bacteroidota</taxon>
        <taxon>Saprospiria</taxon>
        <taxon>Saprospirales</taxon>
        <taxon>Haliscomenobacteraceae</taxon>
        <taxon>Phaeodactylibacter</taxon>
    </lineage>
</organism>
<accession>A0A098S2A8</accession>
<dbReference type="SUPFAM" id="SSF51126">
    <property type="entry name" value="Pectin lyase-like"/>
    <property type="match status" value="1"/>
</dbReference>
<keyword evidence="3 4" id="KW-0732">Signal</keyword>